<keyword evidence="9" id="KW-1185">Reference proteome</keyword>
<dbReference type="InterPro" id="IPR013763">
    <property type="entry name" value="Cyclin-like_dom"/>
</dbReference>
<dbReference type="InterPro" id="IPR004367">
    <property type="entry name" value="Cyclin_C-dom"/>
</dbReference>
<dbReference type="InterPro" id="IPR048258">
    <property type="entry name" value="Cyclins_cyclin-box"/>
</dbReference>
<dbReference type="Gene3D" id="1.10.472.10">
    <property type="entry name" value="Cyclin-like"/>
    <property type="match status" value="2"/>
</dbReference>
<gene>
    <name evidence="8" type="ORF">ABEB36_002316</name>
</gene>
<keyword evidence="3" id="KW-0131">Cell cycle</keyword>
<organism evidence="8 9">
    <name type="scientific">Hypothenemus hampei</name>
    <name type="common">Coffee berry borer</name>
    <dbReference type="NCBI Taxonomy" id="57062"/>
    <lineage>
        <taxon>Eukaryota</taxon>
        <taxon>Metazoa</taxon>
        <taxon>Ecdysozoa</taxon>
        <taxon>Arthropoda</taxon>
        <taxon>Hexapoda</taxon>
        <taxon>Insecta</taxon>
        <taxon>Pterygota</taxon>
        <taxon>Neoptera</taxon>
        <taxon>Endopterygota</taxon>
        <taxon>Coleoptera</taxon>
        <taxon>Polyphaga</taxon>
        <taxon>Cucujiformia</taxon>
        <taxon>Curculionidae</taxon>
        <taxon>Scolytinae</taxon>
        <taxon>Hypothenemus</taxon>
    </lineage>
</organism>
<evidence type="ECO:0000313" key="8">
    <source>
        <dbReference type="EMBL" id="KAL1512786.1"/>
    </source>
</evidence>
<dbReference type="FunFam" id="1.10.472.10:FF:000001">
    <property type="entry name" value="G2/mitotic-specific cyclin"/>
    <property type="match status" value="1"/>
</dbReference>
<sequence length="415" mass="47782">MATRVRHIDPDQENAPKVNVVKPTVILNKETKSNRTFGGDRKNTIQNENKPGTGKVMGPPKDVPLKKEVIKKVHPPASNNKENIFGQTINKSINDKLIRQESLQLKSKLNDLKLKTTTTTTTKSNQLVYDPDLKDKEDPQLVAEYIVEILSYVRNAEDEFPIQENFLNETKVSYKMRSTLINWLIEVHQNFNLELDTLHLCISIVDRYCQGNKNVERNIYQLIGTAALMVACKYEEIYLPDISDFVYVSDNAFTKKQLFEMELDIVKKLDFRVNYPISIFFLRRYNRIAVVKAEQHSLGKYILELALLEYNLAHVKPSMIAAATCCLAIAVINEVMEPRRCWTPTLTYYTNYKYSDFKDILVELAHVIVKAESSKYTIAREKYSSAKYQKISLNFKLKGPLIRKLTPSQKAVCNK</sequence>
<dbReference type="AlphaFoldDB" id="A0ABD1F5A9"/>
<evidence type="ECO:0000256" key="3">
    <source>
        <dbReference type="ARBA" id="ARBA00023306"/>
    </source>
</evidence>
<comment type="similarity">
    <text evidence="4">Belongs to the cyclin family.</text>
</comment>
<feature type="domain" description="Cyclin C-terminal" evidence="7">
    <location>
        <begin position="276"/>
        <end position="397"/>
    </location>
</feature>
<dbReference type="SUPFAM" id="SSF47954">
    <property type="entry name" value="Cyclin-like"/>
    <property type="match status" value="2"/>
</dbReference>
<dbReference type="PANTHER" id="PTHR10177">
    <property type="entry name" value="CYCLINS"/>
    <property type="match status" value="1"/>
</dbReference>
<proteinExistence type="inferred from homology"/>
<keyword evidence="2 4" id="KW-0195">Cyclin</keyword>
<dbReference type="GO" id="GO:0051301">
    <property type="term" value="P:cell division"/>
    <property type="evidence" value="ECO:0007669"/>
    <property type="project" value="UniProtKB-KW"/>
</dbReference>
<dbReference type="Proteomes" id="UP001566132">
    <property type="component" value="Unassembled WGS sequence"/>
</dbReference>
<evidence type="ECO:0000256" key="1">
    <source>
        <dbReference type="ARBA" id="ARBA00022618"/>
    </source>
</evidence>
<dbReference type="InterPro" id="IPR036915">
    <property type="entry name" value="Cyclin-like_sf"/>
</dbReference>
<dbReference type="InterPro" id="IPR039361">
    <property type="entry name" value="Cyclin"/>
</dbReference>
<evidence type="ECO:0000259" key="7">
    <source>
        <dbReference type="SMART" id="SM01332"/>
    </source>
</evidence>
<dbReference type="PIRSF" id="PIRSF001771">
    <property type="entry name" value="Cyclin_A_B_D_E"/>
    <property type="match status" value="1"/>
</dbReference>
<keyword evidence="1" id="KW-0132">Cell division</keyword>
<dbReference type="GO" id="GO:0005634">
    <property type="term" value="C:nucleus"/>
    <property type="evidence" value="ECO:0007669"/>
    <property type="project" value="UniProtKB-ARBA"/>
</dbReference>
<protein>
    <submittedName>
        <fullName evidence="8">Uncharacterized protein</fullName>
    </submittedName>
</protein>
<dbReference type="EMBL" id="JBDJPC010000002">
    <property type="protein sequence ID" value="KAL1512786.1"/>
    <property type="molecule type" value="Genomic_DNA"/>
</dbReference>
<feature type="region of interest" description="Disordered" evidence="5">
    <location>
        <begin position="33"/>
        <end position="62"/>
    </location>
</feature>
<evidence type="ECO:0000256" key="2">
    <source>
        <dbReference type="ARBA" id="ARBA00023127"/>
    </source>
</evidence>
<dbReference type="Pfam" id="PF02984">
    <property type="entry name" value="Cyclin_C"/>
    <property type="match status" value="1"/>
</dbReference>
<reference evidence="8 9" key="1">
    <citation type="submission" date="2024-05" db="EMBL/GenBank/DDBJ databases">
        <title>Genetic variation in Jamaican populations of the coffee berry borer (Hypothenemus hampei).</title>
        <authorList>
            <person name="Errbii M."/>
            <person name="Myrie A."/>
        </authorList>
    </citation>
    <scope>NUCLEOTIDE SEQUENCE [LARGE SCALE GENOMIC DNA]</scope>
    <source>
        <strain evidence="8">JA-Hopewell-2020-01-JO</strain>
        <tissue evidence="8">Whole body</tissue>
    </source>
</reference>
<dbReference type="SMART" id="SM01332">
    <property type="entry name" value="Cyclin_C"/>
    <property type="match status" value="1"/>
</dbReference>
<dbReference type="GO" id="GO:0000278">
    <property type="term" value="P:mitotic cell cycle"/>
    <property type="evidence" value="ECO:0007669"/>
    <property type="project" value="UniProtKB-ARBA"/>
</dbReference>
<name>A0ABD1F5A9_HYPHA</name>
<evidence type="ECO:0000313" key="9">
    <source>
        <dbReference type="Proteomes" id="UP001566132"/>
    </source>
</evidence>
<feature type="domain" description="Cyclin-like" evidence="6">
    <location>
        <begin position="182"/>
        <end position="267"/>
    </location>
</feature>
<dbReference type="InterPro" id="IPR046965">
    <property type="entry name" value="Cyclin_A/B-like"/>
</dbReference>
<dbReference type="PROSITE" id="PS00292">
    <property type="entry name" value="CYCLINS"/>
    <property type="match status" value="1"/>
</dbReference>
<dbReference type="InterPro" id="IPR006671">
    <property type="entry name" value="Cyclin_N"/>
</dbReference>
<feature type="domain" description="Cyclin-like" evidence="6">
    <location>
        <begin position="280"/>
        <end position="366"/>
    </location>
</feature>
<comment type="caution">
    <text evidence="8">The sequence shown here is derived from an EMBL/GenBank/DDBJ whole genome shotgun (WGS) entry which is preliminary data.</text>
</comment>
<dbReference type="SMART" id="SM00385">
    <property type="entry name" value="CYCLIN"/>
    <property type="match status" value="2"/>
</dbReference>
<dbReference type="Pfam" id="PF00134">
    <property type="entry name" value="Cyclin_N"/>
    <property type="match status" value="1"/>
</dbReference>
<accession>A0ABD1F5A9</accession>
<feature type="compositionally biased region" description="Basic and acidic residues" evidence="5">
    <location>
        <begin position="33"/>
        <end position="43"/>
    </location>
</feature>
<evidence type="ECO:0000259" key="6">
    <source>
        <dbReference type="SMART" id="SM00385"/>
    </source>
</evidence>
<evidence type="ECO:0000256" key="4">
    <source>
        <dbReference type="RuleBase" id="RU000383"/>
    </source>
</evidence>
<evidence type="ECO:0000256" key="5">
    <source>
        <dbReference type="SAM" id="MobiDB-lite"/>
    </source>
</evidence>